<dbReference type="OrthoDB" id="4090463at2759"/>
<reference evidence="2 3" key="2">
    <citation type="journal article" date="2007" name="Genome Biol.">
        <title>Assembly of the Candida albicans genome into sixteen supercontigs aligned on the eight chromosomes.</title>
        <authorList>
            <person name="van het Hoog M."/>
            <person name="Rast T.J."/>
            <person name="Martchenko M."/>
            <person name="Grindle S."/>
            <person name="Dignard D."/>
            <person name="Hogues H."/>
            <person name="Cuomo C."/>
            <person name="Berriman M."/>
            <person name="Scherer S."/>
            <person name="Magee B.B."/>
            <person name="Whiteway M."/>
            <person name="Chibana H."/>
            <person name="Nantel A."/>
            <person name="Magee P.T."/>
        </authorList>
    </citation>
    <scope>GENOME REANNOTATION</scope>
    <source>
        <strain evidence="3">SC5314 / ATCC MYA-2876</strain>
    </source>
</reference>
<dbReference type="CGD" id="CAL0000185974">
    <property type="gene designation" value="orf19.7163"/>
</dbReference>
<proteinExistence type="predicted"/>
<dbReference type="OMA" id="ELMEGWN"/>
<dbReference type="VEuPathDB" id="FungiDB:C7_04120W_A"/>
<dbReference type="SMR" id="A0A1D8PRH9"/>
<name>A0A1D8PRH9_CANAL</name>
<reference evidence="2 3" key="1">
    <citation type="journal article" date="2004" name="Proc. Natl. Acad. Sci. U.S.A.">
        <title>The diploid genome sequence of Candida albicans.</title>
        <authorList>
            <person name="Jones T."/>
            <person name="Federspiel N.A."/>
            <person name="Chibana H."/>
            <person name="Dungan J."/>
            <person name="Kalman S."/>
            <person name="Magee B.B."/>
            <person name="Newport G."/>
            <person name="Thorstenson Y.R."/>
            <person name="Agabian N."/>
            <person name="Magee P.T."/>
            <person name="Davis R.W."/>
            <person name="Scherer S."/>
        </authorList>
    </citation>
    <scope>NUCLEOTIDE SEQUENCE [LARGE SCALE GENOMIC DNA]</scope>
    <source>
        <strain evidence="3">SC5314 / ATCC MYA-2876</strain>
    </source>
</reference>
<dbReference type="EMBL" id="CP017629">
    <property type="protein sequence ID" value="AOW30750.1"/>
    <property type="molecule type" value="Genomic_DNA"/>
</dbReference>
<evidence type="ECO:0000313" key="3">
    <source>
        <dbReference type="Proteomes" id="UP000000559"/>
    </source>
</evidence>
<dbReference type="KEGG" id="cal:CAALFM_C704120WA"/>
<keyword evidence="3" id="KW-1185">Reference proteome</keyword>
<dbReference type="eggNOG" id="ENOG502S4DB">
    <property type="taxonomic scope" value="Eukaryota"/>
</dbReference>
<dbReference type="InParanoid" id="A0A1D8PRH9"/>
<evidence type="ECO:0000313" key="2">
    <source>
        <dbReference type="EMBL" id="AOW30750.1"/>
    </source>
</evidence>
<dbReference type="RefSeq" id="XP_715212.1">
    <property type="nucleotide sequence ID" value="XM_710119.1"/>
</dbReference>
<dbReference type="Proteomes" id="UP000000559">
    <property type="component" value="Chromosome 7"/>
</dbReference>
<protein>
    <submittedName>
        <fullName evidence="2">Uncharacterized protein</fullName>
    </submittedName>
</protein>
<gene>
    <name evidence="2" type="ordered locus">CAALFM_C704120WA</name>
    <name evidence="1" type="ordered locus">orf19.7163</name>
</gene>
<sequence length="135" mass="15779">MTLTKYQRGDLIEGWNDCPVPLAHKEPLQHASLQQEIDTHKVIDILNKLFQCNIDLPEREIKHYETKLVNSVDKMSKSNINFVYHMCDRILQYQSQGSFSEVRNELKNEVIEYMMVHEGVSSWCSPLKKIITSIN</sequence>
<reference evidence="2 3" key="3">
    <citation type="journal article" date="2013" name="Genome Biol.">
        <title>Assembly of a phased diploid Candida albicans genome facilitates allele-specific measurements and provides a simple model for repeat and indel structure.</title>
        <authorList>
            <person name="Muzzey D."/>
            <person name="Schwartz K."/>
            <person name="Weissman J.S."/>
            <person name="Sherlock G."/>
        </authorList>
    </citation>
    <scope>NUCLEOTIDE SEQUENCE [LARGE SCALE GENOMIC DNA]</scope>
    <source>
        <strain evidence="3">SC5314 / ATCC MYA-2876</strain>
    </source>
</reference>
<evidence type="ECO:0000313" key="1">
    <source>
        <dbReference type="CGD" id="CAL0000185974"/>
    </source>
</evidence>
<dbReference type="GeneID" id="3643132"/>
<accession>A0A1D8PRH9</accession>
<dbReference type="AlphaFoldDB" id="A0A1D8PRH9"/>
<organism evidence="2 3">
    <name type="scientific">Candida albicans (strain SC5314 / ATCC MYA-2876)</name>
    <name type="common">Yeast</name>
    <dbReference type="NCBI Taxonomy" id="237561"/>
    <lineage>
        <taxon>Eukaryota</taxon>
        <taxon>Fungi</taxon>
        <taxon>Dikarya</taxon>
        <taxon>Ascomycota</taxon>
        <taxon>Saccharomycotina</taxon>
        <taxon>Pichiomycetes</taxon>
        <taxon>Debaryomycetaceae</taxon>
        <taxon>Candida/Lodderomyces clade</taxon>
        <taxon>Candida</taxon>
    </lineage>
</organism>